<comment type="caution">
    <text evidence="2">The sequence shown here is derived from an EMBL/GenBank/DDBJ whole genome shotgun (WGS) entry which is preliminary data.</text>
</comment>
<dbReference type="AlphaFoldDB" id="A0A9P7AMG4"/>
<protein>
    <recommendedName>
        <fullName evidence="1">CxC2-like cysteine cluster KDZ transposase-associated domain-containing protein</fullName>
    </recommendedName>
</protein>
<accession>A0A9P7AMG4</accession>
<keyword evidence="3" id="KW-1185">Reference proteome</keyword>
<dbReference type="RefSeq" id="XP_041159159.1">
    <property type="nucleotide sequence ID" value="XM_041305130.1"/>
</dbReference>
<feature type="domain" description="CxC2-like cysteine cluster KDZ transposase-associated" evidence="1">
    <location>
        <begin position="7"/>
        <end position="59"/>
    </location>
</feature>
<dbReference type="InterPro" id="IPR040521">
    <property type="entry name" value="KDZ"/>
</dbReference>
<evidence type="ECO:0000313" key="2">
    <source>
        <dbReference type="EMBL" id="KAG1792580.1"/>
    </source>
</evidence>
<organism evidence="2 3">
    <name type="scientific">Suillus plorans</name>
    <dbReference type="NCBI Taxonomy" id="116603"/>
    <lineage>
        <taxon>Eukaryota</taxon>
        <taxon>Fungi</taxon>
        <taxon>Dikarya</taxon>
        <taxon>Basidiomycota</taxon>
        <taxon>Agaricomycotina</taxon>
        <taxon>Agaricomycetes</taxon>
        <taxon>Agaricomycetidae</taxon>
        <taxon>Boletales</taxon>
        <taxon>Suillineae</taxon>
        <taxon>Suillaceae</taxon>
        <taxon>Suillus</taxon>
    </lineage>
</organism>
<dbReference type="EMBL" id="JABBWE010000035">
    <property type="protein sequence ID" value="KAG1792580.1"/>
    <property type="molecule type" value="Genomic_DNA"/>
</dbReference>
<reference evidence="2" key="1">
    <citation type="journal article" date="2020" name="New Phytol.">
        <title>Comparative genomics reveals dynamic genome evolution in host specialist ectomycorrhizal fungi.</title>
        <authorList>
            <person name="Lofgren L.A."/>
            <person name="Nguyen N.H."/>
            <person name="Vilgalys R."/>
            <person name="Ruytinx J."/>
            <person name="Liao H.L."/>
            <person name="Branco S."/>
            <person name="Kuo A."/>
            <person name="LaButti K."/>
            <person name="Lipzen A."/>
            <person name="Andreopoulos W."/>
            <person name="Pangilinan J."/>
            <person name="Riley R."/>
            <person name="Hundley H."/>
            <person name="Na H."/>
            <person name="Barry K."/>
            <person name="Grigoriev I.V."/>
            <person name="Stajich J.E."/>
            <person name="Kennedy P.G."/>
        </authorList>
    </citation>
    <scope>NUCLEOTIDE SEQUENCE</scope>
    <source>
        <strain evidence="2">S12</strain>
    </source>
</reference>
<dbReference type="Pfam" id="PF18758">
    <property type="entry name" value="KDZ"/>
    <property type="match status" value="1"/>
</dbReference>
<dbReference type="InterPro" id="IPR041457">
    <property type="entry name" value="CxC2_KDZ-assoc"/>
</dbReference>
<evidence type="ECO:0000259" key="1">
    <source>
        <dbReference type="Pfam" id="PF18803"/>
    </source>
</evidence>
<dbReference type="Proteomes" id="UP000719766">
    <property type="component" value="Unassembled WGS sequence"/>
</dbReference>
<proteinExistence type="predicted"/>
<name>A0A9P7AMG4_9AGAM</name>
<sequence length="301" mass="35148">MHRCSQCEKQLFQMGLFMASFTQPRTAFTFALLNNFALDNVESGNSAMNYYNKLRRRTSSIFPHLVPDRYRELMRVARQWRQLKLLRCNGFAHGKTHPKLGELGLFCLTCPQPRINVALPTQYNENLHPTNPDDEVWLMDGLRFMVGRKWYKAHLAVAMDSMQRSKCNNHRALQALVDVRLETALTFYDMNCQYNKYLLRRVEESPYLAIPFGMEVIPGIGLWHVRGHQDQCYMRYTSNFIMGAARINGEIMETLWAPLNIISPSCRGMSTPHWQECLDYQMNDCNFMKMIRMSETSDGCR</sequence>
<dbReference type="GeneID" id="64598894"/>
<dbReference type="OrthoDB" id="3257613at2759"/>
<dbReference type="Pfam" id="PF18803">
    <property type="entry name" value="CxC2"/>
    <property type="match status" value="1"/>
</dbReference>
<gene>
    <name evidence="2" type="ORF">HD556DRAFT_1432514</name>
</gene>
<evidence type="ECO:0000313" key="3">
    <source>
        <dbReference type="Proteomes" id="UP000719766"/>
    </source>
</evidence>